<protein>
    <recommendedName>
        <fullName evidence="3">Glycosyl hydrolase</fullName>
    </recommendedName>
</protein>
<dbReference type="SUPFAM" id="SSF50939">
    <property type="entry name" value="Sialidases"/>
    <property type="match status" value="1"/>
</dbReference>
<gene>
    <name evidence="1" type="ORF">GCM10007940_37210</name>
</gene>
<dbReference type="InterPro" id="IPR002860">
    <property type="entry name" value="BNR_rpt"/>
</dbReference>
<reference evidence="1" key="2">
    <citation type="submission" date="2023-01" db="EMBL/GenBank/DDBJ databases">
        <title>Draft genome sequence of Portibacter lacus strain NBRC 108769.</title>
        <authorList>
            <person name="Sun Q."/>
            <person name="Mori K."/>
        </authorList>
    </citation>
    <scope>NUCLEOTIDE SEQUENCE</scope>
    <source>
        <strain evidence="1">NBRC 108769</strain>
    </source>
</reference>
<dbReference type="InterPro" id="IPR015943">
    <property type="entry name" value="WD40/YVTN_repeat-like_dom_sf"/>
</dbReference>
<dbReference type="RefSeq" id="WP_235292249.1">
    <property type="nucleotide sequence ID" value="NZ_BSOH01000027.1"/>
</dbReference>
<proteinExistence type="predicted"/>
<dbReference type="Proteomes" id="UP001156666">
    <property type="component" value="Unassembled WGS sequence"/>
</dbReference>
<sequence>MYNNQLTAAIITTISFFIFSISITTAQIDQKEKLEKAVNNLKLRSIGPAMMGGRIADIAVHPENLNTWYVAVGSGGLWKTTNRGTTWDPVFDNEGSYSIGTVTIDPNNTEVVWVGTGENVSGRHVAWGDGVYRSGDGGSTWTNMGLDKSEHIGKILVDPRNSDIIFVAAEGPLWASGRNRGLYKSINAGKTWELVLHIDENTGVTDVEFNPANPEVMYVAAYQRRRQVWSLLAGGPESGIFKSTDAGKTWKKIKTGLPQGDVGKIGLAVTPANSNLVYATIEANDKEKGFYKSVNQGESWEKQNSYISGGTGPHYYQEIEASPEDEDLVYQMDVFFHVTRDGGKHFDYLGTGREKHSDNHALWIDPNDGNHLLAGSDAGLYETFDEGTSWRHFSNMPISQFYKLGLDNAEPFYNIIGGAQDLGTLIGPSRTTNIEGIRNQEWLVPLGADGYDSTFDPEDDHIAYMEIQGGLLHRYDKRNHEVLNIQPQPAPGDDPERWNWDSPIQVSPHNHQRIYFGSQRVWKSEDRGNSWTAISKDLTTNTNRYELETIDRVWSVDALYDNGAMSKYSTLTAISESPLVEGLLYTGSDDGKVQVTANDGSTWTDISNLPQVPERVFINDVEASVHDGNGVFVAADGHKFGDFMPYLFMSKDRGKTWKSIVGDLPKSTIVWAIRQDHIDENLLFIGTEYGLYFSPNMGVNWLKLGNGVPTIAFRDIELHTRDNDLVGATFGRGFYILDDYSPLREMSRVVNEEKSALFPIRDAWWYIPNAPLQAKGMPTLGSSNYVADNPDFGAMITYYLSSVPETSKSKRQDAEKELNKKEVSIPFPGWDQLRKESSESNPQAMLLISNENGDPINWIEAQAKKGLNRITWDLRHPALDPINLSKPDFVPPWAGTSQGPLVVPGKYSAQLFIYYDGELLPQGEKQEFKVKSVAGNDSNVDYKAIGEFQLKTSELARQASIAGRNLGEAGESFRYMKAALLKTPKASQVLFAGLAELEEKMKILQTRLYGDRVLSGMNESTTASIMSYVWKVKGGHWDTTQEPTETYKQSLKYAASALDQFKIDLSAFLDAVEEYEQQLGKAGAPYTPGRGIE</sequence>
<evidence type="ECO:0008006" key="3">
    <source>
        <dbReference type="Google" id="ProtNLM"/>
    </source>
</evidence>
<name>A0AA37STN8_9BACT</name>
<dbReference type="Pfam" id="PF15899">
    <property type="entry name" value="BNR_6"/>
    <property type="match status" value="1"/>
</dbReference>
<evidence type="ECO:0000313" key="2">
    <source>
        <dbReference type="Proteomes" id="UP001156666"/>
    </source>
</evidence>
<keyword evidence="2" id="KW-1185">Reference proteome</keyword>
<dbReference type="PANTHER" id="PTHR43739:SF5">
    <property type="entry name" value="EXO-ALPHA-SIALIDASE"/>
    <property type="match status" value="1"/>
</dbReference>
<dbReference type="PANTHER" id="PTHR43739">
    <property type="entry name" value="XYLOGLUCANASE (EUROFUNG)"/>
    <property type="match status" value="1"/>
</dbReference>
<dbReference type="InterPro" id="IPR052025">
    <property type="entry name" value="Xyloglucanase_GH74"/>
</dbReference>
<dbReference type="AlphaFoldDB" id="A0AA37STN8"/>
<reference evidence="1" key="1">
    <citation type="journal article" date="2014" name="Int. J. Syst. Evol. Microbiol.">
        <title>Complete genome sequence of Corynebacterium casei LMG S-19264T (=DSM 44701T), isolated from a smear-ripened cheese.</title>
        <authorList>
            <consortium name="US DOE Joint Genome Institute (JGI-PGF)"/>
            <person name="Walter F."/>
            <person name="Albersmeier A."/>
            <person name="Kalinowski J."/>
            <person name="Ruckert C."/>
        </authorList>
    </citation>
    <scope>NUCLEOTIDE SEQUENCE</scope>
    <source>
        <strain evidence="1">NBRC 108769</strain>
    </source>
</reference>
<accession>A0AA37STN8</accession>
<dbReference type="EMBL" id="BSOH01000027">
    <property type="protein sequence ID" value="GLR19105.1"/>
    <property type="molecule type" value="Genomic_DNA"/>
</dbReference>
<organism evidence="1 2">
    <name type="scientific">Portibacter lacus</name>
    <dbReference type="NCBI Taxonomy" id="1099794"/>
    <lineage>
        <taxon>Bacteria</taxon>
        <taxon>Pseudomonadati</taxon>
        <taxon>Bacteroidota</taxon>
        <taxon>Saprospiria</taxon>
        <taxon>Saprospirales</taxon>
        <taxon>Haliscomenobacteraceae</taxon>
        <taxon>Portibacter</taxon>
    </lineage>
</organism>
<evidence type="ECO:0000313" key="1">
    <source>
        <dbReference type="EMBL" id="GLR19105.1"/>
    </source>
</evidence>
<dbReference type="SUPFAM" id="SSF110296">
    <property type="entry name" value="Oligoxyloglucan reducing end-specific cellobiohydrolase"/>
    <property type="match status" value="1"/>
</dbReference>
<dbReference type="GO" id="GO:0010411">
    <property type="term" value="P:xyloglucan metabolic process"/>
    <property type="evidence" value="ECO:0007669"/>
    <property type="project" value="TreeGrafter"/>
</dbReference>
<comment type="caution">
    <text evidence="1">The sequence shown here is derived from an EMBL/GenBank/DDBJ whole genome shotgun (WGS) entry which is preliminary data.</text>
</comment>
<dbReference type="Gene3D" id="2.130.10.10">
    <property type="entry name" value="YVTN repeat-like/Quinoprotein amine dehydrogenase"/>
    <property type="match status" value="5"/>
</dbReference>
<dbReference type="CDD" id="cd15482">
    <property type="entry name" value="Sialidase_non-viral"/>
    <property type="match status" value="1"/>
</dbReference>
<dbReference type="InterPro" id="IPR036278">
    <property type="entry name" value="Sialidase_sf"/>
</dbReference>